<evidence type="ECO:0000256" key="10">
    <source>
        <dbReference type="ARBA" id="ARBA00023136"/>
    </source>
</evidence>
<evidence type="ECO:0000256" key="4">
    <source>
        <dbReference type="ARBA" id="ARBA00007595"/>
    </source>
</evidence>
<feature type="transmembrane region" description="Helical" evidence="12">
    <location>
        <begin position="491"/>
        <end position="509"/>
    </location>
</feature>
<organism evidence="14 15">
    <name type="scientific">Pseudomonas yamanorum</name>
    <dbReference type="NCBI Taxonomy" id="515393"/>
    <lineage>
        <taxon>Bacteria</taxon>
        <taxon>Pseudomonadati</taxon>
        <taxon>Pseudomonadota</taxon>
        <taxon>Gammaproteobacteria</taxon>
        <taxon>Pseudomonadales</taxon>
        <taxon>Pseudomonadaceae</taxon>
        <taxon>Pseudomonas</taxon>
    </lineage>
</organism>
<proteinExistence type="inferred from homology"/>
<keyword evidence="8" id="KW-0044">Antibiotic</keyword>
<comment type="function">
    <text evidence="2">Colicins are polypeptide toxins produced by and active against E.coli and closely related bacteria.</text>
</comment>
<evidence type="ECO:0000256" key="9">
    <source>
        <dbReference type="ARBA" id="ARBA00023048"/>
    </source>
</evidence>
<evidence type="ECO:0000313" key="15">
    <source>
        <dbReference type="Proteomes" id="UP000531950"/>
    </source>
</evidence>
<keyword evidence="9" id="KW-0078">Bacteriocin</keyword>
<comment type="caution">
    <text evidence="14">The sequence shown here is derived from an EMBL/GenBank/DDBJ whole genome shotgun (WGS) entry which is preliminary data.</text>
</comment>
<dbReference type="RefSeq" id="WP_177075691.1">
    <property type="nucleotide sequence ID" value="NZ_JACARG010000002.1"/>
</dbReference>
<keyword evidence="11" id="KW-0175">Coiled coil</keyword>
<keyword evidence="10 12" id="KW-0472">Membrane</keyword>
<feature type="transmembrane region" description="Helical" evidence="12">
    <location>
        <begin position="466"/>
        <end position="485"/>
    </location>
</feature>
<evidence type="ECO:0000256" key="6">
    <source>
        <dbReference type="ARBA" id="ARBA00022692"/>
    </source>
</evidence>
<accession>A0A7Y8JMI5</accession>
<dbReference type="SUPFAM" id="SSF56837">
    <property type="entry name" value="Colicin"/>
    <property type="match status" value="1"/>
</dbReference>
<dbReference type="GO" id="GO:0031640">
    <property type="term" value="P:killing of cells of another organism"/>
    <property type="evidence" value="ECO:0007669"/>
    <property type="project" value="UniProtKB-KW"/>
</dbReference>
<protein>
    <recommendedName>
        <fullName evidence="13">Channel forming colicins domain-containing protein</fullName>
    </recommendedName>
</protein>
<evidence type="ECO:0000256" key="8">
    <source>
        <dbReference type="ARBA" id="ARBA00023022"/>
    </source>
</evidence>
<dbReference type="InterPro" id="IPR038283">
    <property type="entry name" value="Channel_colicin_C_sf"/>
</dbReference>
<keyword evidence="5" id="KW-0929">Antimicrobial</keyword>
<dbReference type="GO" id="GO:0016020">
    <property type="term" value="C:membrane"/>
    <property type="evidence" value="ECO:0007669"/>
    <property type="project" value="UniProtKB-SubCell"/>
</dbReference>
<dbReference type="EMBL" id="JACARG010000002">
    <property type="protein sequence ID" value="NWE11673.1"/>
    <property type="molecule type" value="Genomic_DNA"/>
</dbReference>
<evidence type="ECO:0000256" key="3">
    <source>
        <dbReference type="ARBA" id="ARBA00004370"/>
    </source>
</evidence>
<dbReference type="InterPro" id="IPR000293">
    <property type="entry name" value="Channel_colicin_C"/>
</dbReference>
<dbReference type="PROSITE" id="PS00276">
    <property type="entry name" value="CHANNEL_COLICIN"/>
    <property type="match status" value="1"/>
</dbReference>
<dbReference type="Gene3D" id="1.10.490.30">
    <property type="entry name" value="Colicin"/>
    <property type="match status" value="1"/>
</dbReference>
<comment type="function">
    <text evidence="1">This colicin is a channel-forming colicin. This class of transmembrane toxins depolarize the cytoplasmic membrane, leading to dissipation of cellular energy.</text>
</comment>
<dbReference type="AlphaFoldDB" id="A0A7Y8JMI5"/>
<gene>
    <name evidence="14" type="ORF">HX822_01890</name>
</gene>
<keyword evidence="7 12" id="KW-1133">Transmembrane helix</keyword>
<evidence type="ECO:0000256" key="2">
    <source>
        <dbReference type="ARBA" id="ARBA00003197"/>
    </source>
</evidence>
<evidence type="ECO:0000259" key="13">
    <source>
        <dbReference type="PROSITE" id="PS00276"/>
    </source>
</evidence>
<evidence type="ECO:0000256" key="5">
    <source>
        <dbReference type="ARBA" id="ARBA00022529"/>
    </source>
</evidence>
<evidence type="ECO:0000313" key="14">
    <source>
        <dbReference type="EMBL" id="NWE11673.1"/>
    </source>
</evidence>
<reference evidence="14 15" key="1">
    <citation type="submission" date="2020-04" db="EMBL/GenBank/DDBJ databases">
        <title>Molecular characterization of pseudomonads from Agaricus bisporus reveal novel blotch 2 pathogens in Western Europe.</title>
        <authorList>
            <person name="Taparia T."/>
            <person name="Krijger M."/>
            <person name="Haynes E."/>
            <person name="Elpinstone J.G."/>
            <person name="Noble R."/>
            <person name="Van Der Wolf J."/>
        </authorList>
    </citation>
    <scope>NUCLEOTIDE SEQUENCE [LARGE SCALE GENOMIC DNA]</scope>
    <source>
        <strain evidence="14 15">IPO3782</strain>
    </source>
</reference>
<keyword evidence="6 12" id="KW-0812">Transmembrane</keyword>
<dbReference type="GO" id="GO:0050829">
    <property type="term" value="P:defense response to Gram-negative bacterium"/>
    <property type="evidence" value="ECO:0007669"/>
    <property type="project" value="InterPro"/>
</dbReference>
<comment type="similarity">
    <text evidence="4">Belongs to the channel forming colicin family.</text>
</comment>
<name>A0A7Y8JMI5_9PSED</name>
<dbReference type="GO" id="GO:0140911">
    <property type="term" value="F:pore-forming activity"/>
    <property type="evidence" value="ECO:0007669"/>
    <property type="project" value="InterPro"/>
</dbReference>
<evidence type="ECO:0000256" key="11">
    <source>
        <dbReference type="SAM" id="Coils"/>
    </source>
</evidence>
<comment type="subcellular location">
    <subcellularLocation>
        <location evidence="3">Membrane</location>
    </subcellularLocation>
</comment>
<sequence length="523" mass="57602">MYMGNVAWGLNDGPRRGEGTGSGKLNPLTPFMWDDFVGEHEYLKVVIDEEYAGVFNKLSESVKKEIEQKQMVARGGLLLSPINEAQKNLETTVKVIKSKNDEYQAKVPAAHALYGLNPLFLMVDLPFRKIYEGVHAAKFNEALAEIDSAYRAALELKRISLENNILVNQLPLLAKKIDQAKIAPNSAQDQTASWVGNSLSVIDTEKDFQIQLLPYFLQEHIVKSVPSLEGITHSQALQNYLKVIEAKIKLETAAIGPYKSVNRDSPHIKSPMSKPELEALHKLVDLQTNTELGKRWADYHDSLLHSETVRQLTNTANAFKELSARAKDAEEREREEKQKQNYIDSVNFAAATGERILQKYGANMSKIALEMQENISGSKIRSYNDAMTAFEKVRANPNTRLSARDTKAVVDTLKALDKATFADNVTRLGKAFGVVGYISQANSVREAAVVGFETGSWKPLMLELEAMALGIGVGALLAVIFALTAPVWSSTAVGVVVVAVLMAAIASLFNAKSVDNINNLVLN</sequence>
<feature type="domain" description="Channel forming colicins" evidence="13">
    <location>
        <begin position="454"/>
        <end position="465"/>
    </location>
</feature>
<feature type="coiled-coil region" evidence="11">
    <location>
        <begin position="312"/>
        <end position="340"/>
    </location>
</feature>
<dbReference type="Pfam" id="PF01024">
    <property type="entry name" value="Colicin"/>
    <property type="match status" value="1"/>
</dbReference>
<dbReference type="PRINTS" id="PR00280">
    <property type="entry name" value="CHANLCOLICIN"/>
</dbReference>
<dbReference type="Proteomes" id="UP000531950">
    <property type="component" value="Unassembled WGS sequence"/>
</dbReference>
<evidence type="ECO:0000256" key="7">
    <source>
        <dbReference type="ARBA" id="ARBA00022989"/>
    </source>
</evidence>
<evidence type="ECO:0000256" key="1">
    <source>
        <dbReference type="ARBA" id="ARBA00002178"/>
    </source>
</evidence>
<evidence type="ECO:0000256" key="12">
    <source>
        <dbReference type="SAM" id="Phobius"/>
    </source>
</evidence>